<dbReference type="GO" id="GO:0005829">
    <property type="term" value="C:cytosol"/>
    <property type="evidence" value="ECO:0007669"/>
    <property type="project" value="TreeGrafter"/>
</dbReference>
<dbReference type="PROSITE" id="PS50177">
    <property type="entry name" value="NTF2_DOMAIN"/>
    <property type="match status" value="1"/>
</dbReference>
<evidence type="ECO:0000313" key="7">
    <source>
        <dbReference type="Proteomes" id="UP000027920"/>
    </source>
</evidence>
<dbReference type="Pfam" id="PF02136">
    <property type="entry name" value="NTF2"/>
    <property type="match status" value="1"/>
</dbReference>
<dbReference type="Pfam" id="PF00076">
    <property type="entry name" value="RRM_1"/>
    <property type="match status" value="1"/>
</dbReference>
<accession>A0A072PJN8</accession>
<feature type="compositionally biased region" description="Basic and acidic residues" evidence="3">
    <location>
        <begin position="213"/>
        <end position="228"/>
    </location>
</feature>
<keyword evidence="1 2" id="KW-0694">RNA-binding</keyword>
<dbReference type="GO" id="GO:1990861">
    <property type="term" value="C:Ubp3-Bre5 deubiquitination complex"/>
    <property type="evidence" value="ECO:0007669"/>
    <property type="project" value="TreeGrafter"/>
</dbReference>
<reference evidence="6 7" key="1">
    <citation type="submission" date="2013-03" db="EMBL/GenBank/DDBJ databases">
        <title>The Genome Sequence of Exophiala aquamarina CBS 119918.</title>
        <authorList>
            <consortium name="The Broad Institute Genomics Platform"/>
            <person name="Cuomo C."/>
            <person name="de Hoog S."/>
            <person name="Gorbushina A."/>
            <person name="Walker B."/>
            <person name="Young S.K."/>
            <person name="Zeng Q."/>
            <person name="Gargeya S."/>
            <person name="Fitzgerald M."/>
            <person name="Haas B."/>
            <person name="Abouelleil A."/>
            <person name="Allen A.W."/>
            <person name="Alvarado L."/>
            <person name="Arachchi H.M."/>
            <person name="Berlin A.M."/>
            <person name="Chapman S.B."/>
            <person name="Gainer-Dewar J."/>
            <person name="Goldberg J."/>
            <person name="Griggs A."/>
            <person name="Gujja S."/>
            <person name="Hansen M."/>
            <person name="Howarth C."/>
            <person name="Imamovic A."/>
            <person name="Ireland A."/>
            <person name="Larimer J."/>
            <person name="McCowan C."/>
            <person name="Murphy C."/>
            <person name="Pearson M."/>
            <person name="Poon T.W."/>
            <person name="Priest M."/>
            <person name="Roberts A."/>
            <person name="Saif S."/>
            <person name="Shea T."/>
            <person name="Sisk P."/>
            <person name="Sykes S."/>
            <person name="Wortman J."/>
            <person name="Nusbaum C."/>
            <person name="Birren B."/>
        </authorList>
    </citation>
    <scope>NUCLEOTIDE SEQUENCE [LARGE SCALE GENOMIC DNA]</scope>
    <source>
        <strain evidence="6 7">CBS 119918</strain>
    </source>
</reference>
<evidence type="ECO:0008006" key="8">
    <source>
        <dbReference type="Google" id="ProtNLM"/>
    </source>
</evidence>
<evidence type="ECO:0000256" key="1">
    <source>
        <dbReference type="ARBA" id="ARBA00022884"/>
    </source>
</evidence>
<dbReference type="InterPro" id="IPR000504">
    <property type="entry name" value="RRM_dom"/>
</dbReference>
<sequence>MATEAAPVNGLYQYSQPAELAASTPSAPTHAASASQSTTTSTAAQKADPQEIGWYFVEQYYTTLSKSPEKIHLFYSKKSQLVTGIEADKVVPAVGTKAISEKIKALEFQDCKVRVLNVDSQSSFSNIVVQVIGEMSNKSEPHHKFVQTFVLAEQPNGYFVLNDIFRYLKDEEDEIVDDEPTRPEVPAEEPPTPADVQVNVEEHADAVVVTEPAAERVDEKLEEQKAAVDEPESTEVNGALVPSSAEESVTVPESSTTTEETVGQSTASAADEQPAEPEPAAAPTASAETAPSAAPEAPPAKKTWASMLGGGGVKAPAIPALPVSTPAGQPKASRQAQTSQASKAAVDTTVPAANTASSTPTSQSNGWQTADHSKKGKAGQGKPSEGLVLAYIKNVNEKVDARILREVLESFGELKYFDVSRQRNCAFVEFADPTGYTAAVAANPHTVGTEQISVEERRPRPNAYGGSNVAFTNTTNNNTRGNGNAGRGGARGNFQGPRSGSQTNFPKDAGRGTFQPRGGKSGRGQTQTA</sequence>
<dbReference type="SUPFAM" id="SSF54928">
    <property type="entry name" value="RNA-binding domain, RBD"/>
    <property type="match status" value="1"/>
</dbReference>
<evidence type="ECO:0000313" key="6">
    <source>
        <dbReference type="EMBL" id="KEF59538.1"/>
    </source>
</evidence>
<dbReference type="Gene3D" id="3.30.70.330">
    <property type="match status" value="1"/>
</dbReference>
<feature type="compositionally biased region" description="Polar residues" evidence="3">
    <location>
        <begin position="351"/>
        <end position="370"/>
    </location>
</feature>
<dbReference type="InterPro" id="IPR018222">
    <property type="entry name" value="Nuclear_transport_factor_2_euk"/>
</dbReference>
<dbReference type="InterPro" id="IPR032710">
    <property type="entry name" value="NTF2-like_dom_sf"/>
</dbReference>
<proteinExistence type="predicted"/>
<dbReference type="GeneID" id="25279315"/>
<feature type="compositionally biased region" description="Low complexity" evidence="3">
    <location>
        <begin position="241"/>
        <end position="295"/>
    </location>
</feature>
<dbReference type="CDD" id="cd00590">
    <property type="entry name" value="RRM_SF"/>
    <property type="match status" value="1"/>
</dbReference>
<dbReference type="GO" id="GO:0003729">
    <property type="term" value="F:mRNA binding"/>
    <property type="evidence" value="ECO:0007669"/>
    <property type="project" value="TreeGrafter"/>
</dbReference>
<dbReference type="STRING" id="1182545.A0A072PJN8"/>
<feature type="domain" description="RRM" evidence="4">
    <location>
        <begin position="388"/>
        <end position="459"/>
    </location>
</feature>
<evidence type="ECO:0000256" key="2">
    <source>
        <dbReference type="PROSITE-ProRule" id="PRU00176"/>
    </source>
</evidence>
<dbReference type="GO" id="GO:0034517">
    <property type="term" value="P:ribophagy"/>
    <property type="evidence" value="ECO:0007669"/>
    <property type="project" value="TreeGrafter"/>
</dbReference>
<gene>
    <name evidence="6" type="ORF">A1O9_04382</name>
</gene>
<name>A0A072PJN8_9EURO</name>
<dbReference type="PROSITE" id="PS50102">
    <property type="entry name" value="RRM"/>
    <property type="match status" value="1"/>
</dbReference>
<dbReference type="InterPro" id="IPR039539">
    <property type="entry name" value="Ras_GTPase_bind_prot"/>
</dbReference>
<dbReference type="Gene3D" id="3.10.450.50">
    <property type="match status" value="1"/>
</dbReference>
<feature type="domain" description="NTF2" evidence="5">
    <location>
        <begin position="52"/>
        <end position="167"/>
    </location>
</feature>
<dbReference type="Proteomes" id="UP000027920">
    <property type="component" value="Unassembled WGS sequence"/>
</dbReference>
<dbReference type="InterPro" id="IPR012677">
    <property type="entry name" value="Nucleotide-bd_a/b_plait_sf"/>
</dbReference>
<feature type="compositionally biased region" description="Polar residues" evidence="3">
    <location>
        <begin position="332"/>
        <end position="342"/>
    </location>
</feature>
<dbReference type="InterPro" id="IPR002075">
    <property type="entry name" value="NTF2_dom"/>
</dbReference>
<dbReference type="VEuPathDB" id="FungiDB:A1O9_04382"/>
<evidence type="ECO:0000259" key="5">
    <source>
        <dbReference type="PROSITE" id="PS50177"/>
    </source>
</evidence>
<dbReference type="GO" id="GO:1990904">
    <property type="term" value="C:ribonucleoprotein complex"/>
    <property type="evidence" value="ECO:0007669"/>
    <property type="project" value="TreeGrafter"/>
</dbReference>
<feature type="compositionally biased region" description="Polar residues" evidence="3">
    <location>
        <begin position="496"/>
        <end position="505"/>
    </location>
</feature>
<dbReference type="HOGENOM" id="CLU_022209_2_0_1"/>
<dbReference type="InterPro" id="IPR035979">
    <property type="entry name" value="RBD_domain_sf"/>
</dbReference>
<feature type="region of interest" description="Disordered" evidence="3">
    <location>
        <begin position="23"/>
        <end position="45"/>
    </location>
</feature>
<dbReference type="SUPFAM" id="SSF54427">
    <property type="entry name" value="NTF2-like"/>
    <property type="match status" value="1"/>
</dbReference>
<dbReference type="OrthoDB" id="339151at2759"/>
<dbReference type="AlphaFoldDB" id="A0A072PJN8"/>
<dbReference type="GO" id="GO:0016579">
    <property type="term" value="P:protein deubiquitination"/>
    <property type="evidence" value="ECO:0007669"/>
    <property type="project" value="TreeGrafter"/>
</dbReference>
<dbReference type="PANTHER" id="PTHR10693">
    <property type="entry name" value="RAS GTPASE-ACTIVATING PROTEIN-BINDING PROTEIN"/>
    <property type="match status" value="1"/>
</dbReference>
<dbReference type="PANTHER" id="PTHR10693:SF20">
    <property type="entry name" value="AT27578P"/>
    <property type="match status" value="1"/>
</dbReference>
<feature type="region of interest" description="Disordered" evidence="3">
    <location>
        <begin position="211"/>
        <end position="383"/>
    </location>
</feature>
<keyword evidence="7" id="KW-1185">Reference proteome</keyword>
<comment type="caution">
    <text evidence="6">The sequence shown here is derived from an EMBL/GenBank/DDBJ whole genome shotgun (WGS) entry which is preliminary data.</text>
</comment>
<feature type="region of interest" description="Disordered" evidence="3">
    <location>
        <begin position="174"/>
        <end position="196"/>
    </location>
</feature>
<evidence type="ECO:0000256" key="3">
    <source>
        <dbReference type="SAM" id="MobiDB-lite"/>
    </source>
</evidence>
<organism evidence="6 7">
    <name type="scientific">Exophiala aquamarina CBS 119918</name>
    <dbReference type="NCBI Taxonomy" id="1182545"/>
    <lineage>
        <taxon>Eukaryota</taxon>
        <taxon>Fungi</taxon>
        <taxon>Dikarya</taxon>
        <taxon>Ascomycota</taxon>
        <taxon>Pezizomycotina</taxon>
        <taxon>Eurotiomycetes</taxon>
        <taxon>Chaetothyriomycetidae</taxon>
        <taxon>Chaetothyriales</taxon>
        <taxon>Herpotrichiellaceae</taxon>
        <taxon>Exophiala</taxon>
    </lineage>
</organism>
<feature type="region of interest" description="Disordered" evidence="3">
    <location>
        <begin position="456"/>
        <end position="529"/>
    </location>
</feature>
<dbReference type="RefSeq" id="XP_013262128.1">
    <property type="nucleotide sequence ID" value="XM_013406674.1"/>
</dbReference>
<evidence type="ECO:0000259" key="4">
    <source>
        <dbReference type="PROSITE" id="PS50102"/>
    </source>
</evidence>
<dbReference type="FunFam" id="3.10.450.50:FF:000003">
    <property type="entry name" value="Nuclear transport factor 2 family protein"/>
    <property type="match status" value="1"/>
</dbReference>
<dbReference type="EMBL" id="AMGV01000003">
    <property type="protein sequence ID" value="KEF59538.1"/>
    <property type="molecule type" value="Genomic_DNA"/>
</dbReference>
<protein>
    <recommendedName>
        <fullName evidence="8">NTF2 domain-containing protein</fullName>
    </recommendedName>
</protein>
<feature type="compositionally biased region" description="Low complexity" evidence="3">
    <location>
        <begin position="472"/>
        <end position="482"/>
    </location>
</feature>
<dbReference type="SMART" id="SM00360">
    <property type="entry name" value="RRM"/>
    <property type="match status" value="1"/>
</dbReference>
<dbReference type="CDD" id="cd00780">
    <property type="entry name" value="NTF2"/>
    <property type="match status" value="1"/>
</dbReference>